<evidence type="ECO:0000313" key="3">
    <source>
        <dbReference type="EMBL" id="WUU54284.1"/>
    </source>
</evidence>
<organism evidence="3">
    <name type="scientific">Streptomyces althioticus</name>
    <dbReference type="NCBI Taxonomy" id="83380"/>
    <lineage>
        <taxon>Bacteria</taxon>
        <taxon>Bacillati</taxon>
        <taxon>Actinomycetota</taxon>
        <taxon>Actinomycetes</taxon>
        <taxon>Kitasatosporales</taxon>
        <taxon>Streptomycetaceae</taxon>
        <taxon>Streptomyces</taxon>
        <taxon>Streptomyces althioticus group</taxon>
    </lineage>
</organism>
<feature type="chain" id="PRO_5046606461" description="Lipoprotein" evidence="2">
    <location>
        <begin position="21"/>
        <end position="219"/>
    </location>
</feature>
<reference evidence="3" key="1">
    <citation type="submission" date="2022-10" db="EMBL/GenBank/DDBJ databases">
        <title>The complete genomes of actinobacterial strains from the NBC collection.</title>
        <authorList>
            <person name="Joergensen T.S."/>
            <person name="Alvarez Arevalo M."/>
            <person name="Sterndorff E.B."/>
            <person name="Faurdal D."/>
            <person name="Vuksanovic O."/>
            <person name="Mourched A.-S."/>
            <person name="Charusanti P."/>
            <person name="Shaw S."/>
            <person name="Blin K."/>
            <person name="Weber T."/>
        </authorList>
    </citation>
    <scope>NUCLEOTIDE SEQUENCE [LARGE SCALE GENOMIC DNA]</scope>
    <source>
        <strain evidence="3">NBC 01686</strain>
    </source>
</reference>
<keyword evidence="2" id="KW-0732">Signal</keyword>
<evidence type="ECO:0000256" key="2">
    <source>
        <dbReference type="SAM" id="SignalP"/>
    </source>
</evidence>
<feature type="region of interest" description="Disordered" evidence="1">
    <location>
        <begin position="29"/>
        <end position="59"/>
    </location>
</feature>
<gene>
    <name evidence="3" type="ORF">OIE82_14515</name>
</gene>
<protein>
    <recommendedName>
        <fullName evidence="4">Lipoprotein</fullName>
    </recommendedName>
</protein>
<dbReference type="RefSeq" id="WP_395758844.1">
    <property type="nucleotide sequence ID" value="NZ_CP109207.1"/>
</dbReference>
<evidence type="ECO:0000256" key="1">
    <source>
        <dbReference type="SAM" id="MobiDB-lite"/>
    </source>
</evidence>
<dbReference type="PROSITE" id="PS51257">
    <property type="entry name" value="PROKAR_LIPOPROTEIN"/>
    <property type="match status" value="1"/>
</dbReference>
<proteinExistence type="predicted"/>
<sequence length="219" mass="23132">MARRAFITSAAALTAATALLLTGCGGDDSSPDDIKGAGGGAKSPSPSAPASSDVDRPDVSLPEDLRLVFDFDEPSDPDHAAALSDAANYIRALNHGITAQAPDDPAYRFYSGAGAARYAKSQIQEYVDGGWTVTGTDRYYDASTSSSDASEATKTVLVTFCEDQSKAYGKEVKSGKVHRTEESLASYQKFSILMASQKDSPVWRAQQITVAGKAEECRS</sequence>
<feature type="compositionally biased region" description="Low complexity" evidence="1">
    <location>
        <begin position="42"/>
        <end position="52"/>
    </location>
</feature>
<evidence type="ECO:0008006" key="4">
    <source>
        <dbReference type="Google" id="ProtNLM"/>
    </source>
</evidence>
<accession>A0ABZ1Y4G9</accession>
<feature type="signal peptide" evidence="2">
    <location>
        <begin position="1"/>
        <end position="20"/>
    </location>
</feature>
<dbReference type="EMBL" id="CP109207">
    <property type="protein sequence ID" value="WUU54284.1"/>
    <property type="molecule type" value="Genomic_DNA"/>
</dbReference>
<name>A0ABZ1Y4G9_9ACTN</name>